<evidence type="ECO:0000313" key="2">
    <source>
        <dbReference type="EMBL" id="PAT39154.1"/>
    </source>
</evidence>
<evidence type="ECO:0000256" key="1">
    <source>
        <dbReference type="SAM" id="Phobius"/>
    </source>
</evidence>
<sequence>MTDMHRHIDPVAVAIYALSPMLGEVSARFAGPYAVIILAAAVGAGWSLGRSSKASLGGALGHFALIIGTAVLVTWGVSAVLSHYTGLDSHWLLAPVALFIGGIGSDWPRVGQWFVARLGRIFERRTGSGD</sequence>
<protein>
    <submittedName>
        <fullName evidence="2">Uncharacterized protein</fullName>
    </submittedName>
</protein>
<keyword evidence="1" id="KW-0472">Membrane</keyword>
<evidence type="ECO:0000313" key="3">
    <source>
        <dbReference type="Proteomes" id="UP000218644"/>
    </source>
</evidence>
<organism evidence="2 3">
    <name type="scientific">Vandammella animalimorsus</name>
    <dbReference type="NCBI Taxonomy" id="2029117"/>
    <lineage>
        <taxon>Bacteria</taxon>
        <taxon>Pseudomonadati</taxon>
        <taxon>Pseudomonadota</taxon>
        <taxon>Betaproteobacteria</taxon>
        <taxon>Burkholderiales</taxon>
        <taxon>Comamonadaceae</taxon>
        <taxon>Vandammella</taxon>
    </lineage>
</organism>
<dbReference type="Proteomes" id="UP000218644">
    <property type="component" value="Unassembled WGS sequence"/>
</dbReference>
<dbReference type="RefSeq" id="WP_095557552.1">
    <property type="nucleotide sequence ID" value="NZ_NSJD01000022.1"/>
</dbReference>
<keyword evidence="1" id="KW-1133">Transmembrane helix</keyword>
<accession>A0A2A2AN70</accession>
<gene>
    <name evidence="2" type="ORF">CK623_11365</name>
</gene>
<comment type="caution">
    <text evidence="2">The sequence shown here is derived from an EMBL/GenBank/DDBJ whole genome shotgun (WGS) entry which is preliminary data.</text>
</comment>
<dbReference type="EMBL" id="NSJD01000022">
    <property type="protein sequence ID" value="PAT39154.1"/>
    <property type="molecule type" value="Genomic_DNA"/>
</dbReference>
<name>A0A2A2AN70_9BURK</name>
<feature type="transmembrane region" description="Helical" evidence="1">
    <location>
        <begin position="29"/>
        <end position="48"/>
    </location>
</feature>
<keyword evidence="1" id="KW-0812">Transmembrane</keyword>
<dbReference type="AlphaFoldDB" id="A0A2A2AN70"/>
<feature type="transmembrane region" description="Helical" evidence="1">
    <location>
        <begin position="90"/>
        <end position="107"/>
    </location>
</feature>
<proteinExistence type="predicted"/>
<reference evidence="2 3" key="1">
    <citation type="submission" date="2017-08" db="EMBL/GenBank/DDBJ databases">
        <title>WGS of Clinical strains of the CDC Group NO-1 linked to zoonotic infections in humans.</title>
        <authorList>
            <person name="Bernier A.-M."/>
            <person name="Bernard K."/>
        </authorList>
    </citation>
    <scope>NUCLEOTIDE SEQUENCE [LARGE SCALE GENOMIC DNA]</scope>
    <source>
        <strain evidence="2 3">NML79-0751</strain>
    </source>
</reference>
<feature type="transmembrane region" description="Helical" evidence="1">
    <location>
        <begin position="60"/>
        <end position="84"/>
    </location>
</feature>